<reference evidence="1 2" key="1">
    <citation type="submission" date="2014-04" db="EMBL/GenBank/DDBJ databases">
        <title>Genome evolution of avian class.</title>
        <authorList>
            <person name="Zhang G."/>
            <person name="Li C."/>
        </authorList>
    </citation>
    <scope>NUCLEOTIDE SEQUENCE [LARGE SCALE GENOMIC DNA]</scope>
    <source>
        <strain evidence="1">BGI_Z169</strain>
    </source>
</reference>
<dbReference type="EMBL" id="KK501560">
    <property type="protein sequence ID" value="KFP16103.1"/>
    <property type="molecule type" value="Genomic_DNA"/>
</dbReference>
<gene>
    <name evidence="1" type="ORF">Z169_11757</name>
</gene>
<organism evidence="1 2">
    <name type="scientific">Egretta garzetta</name>
    <name type="common">Little egret</name>
    <dbReference type="NCBI Taxonomy" id="188379"/>
    <lineage>
        <taxon>Eukaryota</taxon>
        <taxon>Metazoa</taxon>
        <taxon>Chordata</taxon>
        <taxon>Craniata</taxon>
        <taxon>Vertebrata</taxon>
        <taxon>Euteleostomi</taxon>
        <taxon>Archelosauria</taxon>
        <taxon>Archosauria</taxon>
        <taxon>Dinosauria</taxon>
        <taxon>Saurischia</taxon>
        <taxon>Theropoda</taxon>
        <taxon>Coelurosauria</taxon>
        <taxon>Aves</taxon>
        <taxon>Neognathae</taxon>
        <taxon>Neoaves</taxon>
        <taxon>Aequornithes</taxon>
        <taxon>Pelecaniformes</taxon>
        <taxon>Ardeidae</taxon>
        <taxon>Egretta</taxon>
    </lineage>
</organism>
<feature type="non-terminal residue" evidence="1">
    <location>
        <position position="1"/>
    </location>
</feature>
<name>A0A091J8D4_EGRGA</name>
<protein>
    <submittedName>
        <fullName evidence="1">Uncharacterized protein</fullName>
    </submittedName>
</protein>
<dbReference type="Proteomes" id="UP000053119">
    <property type="component" value="Unassembled WGS sequence"/>
</dbReference>
<keyword evidence="2" id="KW-1185">Reference proteome</keyword>
<evidence type="ECO:0000313" key="1">
    <source>
        <dbReference type="EMBL" id="KFP16103.1"/>
    </source>
</evidence>
<evidence type="ECO:0000313" key="2">
    <source>
        <dbReference type="Proteomes" id="UP000053119"/>
    </source>
</evidence>
<proteinExistence type="predicted"/>
<dbReference type="AlphaFoldDB" id="A0A091J8D4"/>
<accession>A0A091J8D4</accession>
<feature type="non-terminal residue" evidence="1">
    <location>
        <position position="43"/>
    </location>
</feature>
<sequence length="43" mass="5260">IGLYLHCVYNWLFSTHVTLLSQFRFDINGLIWFFMSKILVLYF</sequence>